<evidence type="ECO:0000256" key="3">
    <source>
        <dbReference type="ARBA" id="ARBA00022670"/>
    </source>
</evidence>
<sequence length="890" mass="101061">MASDRDILPSWVKPSHYLVSIYDLEFGGNFTYQGTVTIDVDIKTTSGEKWNRIILNSHQLKVYNAALKLEDGKTSRDAKNITYDEKRQRVTLFFSDDITYSGRGVITIKFEGVINNIMAGFYRSRYKPKGDVPKSVAKDDEFHYMFSTQFESCEARRAFPCFDEPNLKATFDVELEVPEDQVALSNMPEKEVKKSKKSGFKTVLFDRTPIMSTYLLAWAIGDFEYVEDFTRRKYNGKNLPVRVYTTRGLKDQGRFALQNCHQIVDYFSEVFQIDYPLPKVDLLAVHEFAHGAMENWGLITYRTTAVLFDEKLSADSYRNRVAYVVAHELAHQWFGNLVTMDWWSELWLNEGFATWVGWFAIDHLYPEWNVWGQFVTESVQTAFQFDSLRTSHPIEVPCYDGLEVDQIFDHISYLKGSSVIRMLSAHLGEKTFLQGVANYLRAHQYSNATTNDLWSALSEASGQDVNSFMDHWIRKIGFPTVTIAEEPGQISLRQQRFLLSGDAKPEEDETIWWIPLGLQTGPSATEASLHKVGAFTKKEDTIRGINDAFYKINKNLTGFYRTNYPPERLIKLGEAKDHLTVQDKIGLVGDAYANAVAGHGSTTGLLAFVERFQDESEYLVWSQILANLGNVRNVFSDVEDISNGLKKFALTLVTPAVEKIGWEFKKGEAFLIGQLRAALILSAGLVGHKGTVEEAKRRFDLYTSGKDRSAINPSLRKAVFAISVNNGGEAAYSAVKNEYLSTTSIDGKEICLQSLGRVQTPELAQQFLRFIFSADVAMQDKHSGTIALASNAKARLELWNFIRDNWESIIHPTLSGNLVVLERFLRFGLNKFASMDVADEIEKFFKDKDVRGFDKGLAVVDDTIRSHALYKKRDEKVVREWLVAGGYIEK</sequence>
<dbReference type="EMBL" id="ML994646">
    <property type="protein sequence ID" value="KAF2182780.1"/>
    <property type="molecule type" value="Genomic_DNA"/>
</dbReference>
<dbReference type="AlphaFoldDB" id="A0A6A6DXT2"/>
<dbReference type="PANTHER" id="PTHR11533">
    <property type="entry name" value="PROTEASE M1 ZINC METALLOPROTEASE"/>
    <property type="match status" value="1"/>
</dbReference>
<dbReference type="FunFam" id="1.25.50.20:FF:000002">
    <property type="entry name" value="Aminopeptidase"/>
    <property type="match status" value="1"/>
</dbReference>
<evidence type="ECO:0000256" key="1">
    <source>
        <dbReference type="ARBA" id="ARBA00010136"/>
    </source>
</evidence>
<feature type="domain" description="Peptidase M1 membrane alanine aminopeptidase" evidence="12">
    <location>
        <begin position="255"/>
        <end position="472"/>
    </location>
</feature>
<keyword evidence="4 9" id="KW-0479">Metal-binding</keyword>
<evidence type="ECO:0000256" key="10">
    <source>
        <dbReference type="PIRSR" id="PIRSR634016-4"/>
    </source>
</evidence>
<keyword evidence="5 11" id="KW-0378">Hydrolase</keyword>
<dbReference type="Gene3D" id="2.60.40.1730">
    <property type="entry name" value="tricorn interacting facor f3 domain"/>
    <property type="match status" value="1"/>
</dbReference>
<feature type="domain" description="ERAP1-like C-terminal" evidence="13">
    <location>
        <begin position="549"/>
        <end position="865"/>
    </location>
</feature>
<name>A0A6A6DXT2_9PEZI</name>
<evidence type="ECO:0000256" key="11">
    <source>
        <dbReference type="RuleBase" id="RU364040"/>
    </source>
</evidence>
<keyword evidence="7 11" id="KW-0482">Metalloprotease</keyword>
<dbReference type="PRINTS" id="PR00756">
    <property type="entry name" value="ALADIPTASE"/>
</dbReference>
<evidence type="ECO:0000313" key="16">
    <source>
        <dbReference type="Proteomes" id="UP000800200"/>
    </source>
</evidence>
<dbReference type="InterPro" id="IPR042097">
    <property type="entry name" value="Aminopeptidase_N-like_N_sf"/>
</dbReference>
<feature type="active site" description="Proton acceptor" evidence="8">
    <location>
        <position position="328"/>
    </location>
</feature>
<dbReference type="InterPro" id="IPR034016">
    <property type="entry name" value="M1_APN-typ"/>
</dbReference>
<dbReference type="GO" id="GO:0016020">
    <property type="term" value="C:membrane"/>
    <property type="evidence" value="ECO:0007669"/>
    <property type="project" value="TreeGrafter"/>
</dbReference>
<feature type="binding site" evidence="9">
    <location>
        <position position="331"/>
    </location>
    <ligand>
        <name>Zn(2+)</name>
        <dbReference type="ChEBI" id="CHEBI:29105"/>
        <note>catalytic</note>
    </ligand>
</feature>
<gene>
    <name evidence="15" type="ORF">K469DRAFT_711475</name>
</gene>
<evidence type="ECO:0000313" key="15">
    <source>
        <dbReference type="EMBL" id="KAF2182780.1"/>
    </source>
</evidence>
<dbReference type="InterPro" id="IPR045357">
    <property type="entry name" value="Aminopeptidase_N-like_N"/>
</dbReference>
<dbReference type="FunFam" id="1.10.390.10:FF:000001">
    <property type="entry name" value="Aminopeptidase"/>
    <property type="match status" value="1"/>
</dbReference>
<dbReference type="EC" id="3.4.11.-" evidence="11"/>
<dbReference type="Gene3D" id="2.60.40.1910">
    <property type="match status" value="1"/>
</dbReference>
<dbReference type="FunFam" id="2.60.40.1910:FF:000004">
    <property type="entry name" value="Aminopeptidase"/>
    <property type="match status" value="1"/>
</dbReference>
<evidence type="ECO:0000256" key="4">
    <source>
        <dbReference type="ARBA" id="ARBA00022723"/>
    </source>
</evidence>
<keyword evidence="6 9" id="KW-0862">Zinc</keyword>
<dbReference type="InterPro" id="IPR050344">
    <property type="entry name" value="Peptidase_M1_aminopeptidases"/>
</dbReference>
<protein>
    <recommendedName>
        <fullName evidence="11">Aminopeptidase</fullName>
        <ecNumber evidence="11">3.4.11.-</ecNumber>
    </recommendedName>
</protein>
<evidence type="ECO:0000256" key="2">
    <source>
        <dbReference type="ARBA" id="ARBA00022438"/>
    </source>
</evidence>
<evidence type="ECO:0000256" key="7">
    <source>
        <dbReference type="ARBA" id="ARBA00023049"/>
    </source>
</evidence>
<keyword evidence="16" id="KW-1185">Reference proteome</keyword>
<keyword evidence="2 11" id="KW-0031">Aminopeptidase</keyword>
<dbReference type="Gene3D" id="1.10.390.10">
    <property type="entry name" value="Neutral Protease Domain 2"/>
    <property type="match status" value="1"/>
</dbReference>
<dbReference type="GO" id="GO:0042277">
    <property type="term" value="F:peptide binding"/>
    <property type="evidence" value="ECO:0007669"/>
    <property type="project" value="TreeGrafter"/>
</dbReference>
<dbReference type="GO" id="GO:0008270">
    <property type="term" value="F:zinc ion binding"/>
    <property type="evidence" value="ECO:0007669"/>
    <property type="project" value="UniProtKB-UniRule"/>
</dbReference>
<dbReference type="InterPro" id="IPR024571">
    <property type="entry name" value="ERAP1-like_C_dom"/>
</dbReference>
<evidence type="ECO:0000256" key="5">
    <source>
        <dbReference type="ARBA" id="ARBA00022801"/>
    </source>
</evidence>
<dbReference type="GO" id="GO:0070006">
    <property type="term" value="F:metalloaminopeptidase activity"/>
    <property type="evidence" value="ECO:0007669"/>
    <property type="project" value="TreeGrafter"/>
</dbReference>
<dbReference type="GO" id="GO:0006508">
    <property type="term" value="P:proteolysis"/>
    <property type="evidence" value="ECO:0007669"/>
    <property type="project" value="UniProtKB-KW"/>
</dbReference>
<dbReference type="GO" id="GO:0043171">
    <property type="term" value="P:peptide catabolic process"/>
    <property type="evidence" value="ECO:0007669"/>
    <property type="project" value="TreeGrafter"/>
</dbReference>
<feature type="site" description="Transition state stabilizer" evidence="10">
    <location>
        <position position="413"/>
    </location>
</feature>
<dbReference type="Pfam" id="PF17900">
    <property type="entry name" value="Peptidase_M1_N"/>
    <property type="match status" value="1"/>
</dbReference>
<feature type="binding site" evidence="9">
    <location>
        <position position="327"/>
    </location>
    <ligand>
        <name>Zn(2+)</name>
        <dbReference type="ChEBI" id="CHEBI:29105"/>
        <note>catalytic</note>
    </ligand>
</feature>
<accession>A0A6A6DXT2</accession>
<dbReference type="Proteomes" id="UP000800200">
    <property type="component" value="Unassembled WGS sequence"/>
</dbReference>
<evidence type="ECO:0000256" key="6">
    <source>
        <dbReference type="ARBA" id="ARBA00022833"/>
    </source>
</evidence>
<dbReference type="CDD" id="cd09601">
    <property type="entry name" value="M1_APN-Q_like"/>
    <property type="match status" value="1"/>
</dbReference>
<dbReference type="PANTHER" id="PTHR11533:SF171">
    <property type="entry name" value="AMINOPEPTIDASE"/>
    <property type="match status" value="1"/>
</dbReference>
<dbReference type="SUPFAM" id="SSF63737">
    <property type="entry name" value="Leukotriene A4 hydrolase N-terminal domain"/>
    <property type="match status" value="1"/>
</dbReference>
<dbReference type="GO" id="GO:0005737">
    <property type="term" value="C:cytoplasm"/>
    <property type="evidence" value="ECO:0007669"/>
    <property type="project" value="TreeGrafter"/>
</dbReference>
<evidence type="ECO:0000256" key="8">
    <source>
        <dbReference type="PIRSR" id="PIRSR634016-1"/>
    </source>
</evidence>
<dbReference type="OrthoDB" id="10031169at2759"/>
<comment type="cofactor">
    <cofactor evidence="9 11">
        <name>Zn(2+)</name>
        <dbReference type="ChEBI" id="CHEBI:29105"/>
    </cofactor>
    <text evidence="9 11">Binds 1 zinc ion per subunit.</text>
</comment>
<dbReference type="Pfam" id="PF11838">
    <property type="entry name" value="ERAP1_C"/>
    <property type="match status" value="1"/>
</dbReference>
<evidence type="ECO:0000259" key="12">
    <source>
        <dbReference type="Pfam" id="PF01433"/>
    </source>
</evidence>
<dbReference type="InterPro" id="IPR027268">
    <property type="entry name" value="Peptidase_M4/M1_CTD_sf"/>
</dbReference>
<dbReference type="FunFam" id="2.60.40.1730:FF:000002">
    <property type="entry name" value="Aminopeptidase"/>
    <property type="match status" value="1"/>
</dbReference>
<dbReference type="Pfam" id="PF01433">
    <property type="entry name" value="Peptidase_M1"/>
    <property type="match status" value="1"/>
</dbReference>
<evidence type="ECO:0000259" key="13">
    <source>
        <dbReference type="Pfam" id="PF11838"/>
    </source>
</evidence>
<feature type="domain" description="Aminopeptidase N-like N-terminal" evidence="14">
    <location>
        <begin position="14"/>
        <end position="215"/>
    </location>
</feature>
<evidence type="ECO:0000259" key="14">
    <source>
        <dbReference type="Pfam" id="PF17900"/>
    </source>
</evidence>
<dbReference type="InterPro" id="IPR014782">
    <property type="entry name" value="Peptidase_M1_dom"/>
</dbReference>
<evidence type="ECO:0000256" key="9">
    <source>
        <dbReference type="PIRSR" id="PIRSR634016-3"/>
    </source>
</evidence>
<dbReference type="Gene3D" id="1.25.50.20">
    <property type="match status" value="1"/>
</dbReference>
<feature type="binding site" evidence="9">
    <location>
        <position position="350"/>
    </location>
    <ligand>
        <name>Zn(2+)</name>
        <dbReference type="ChEBI" id="CHEBI:29105"/>
        <note>catalytic</note>
    </ligand>
</feature>
<dbReference type="InterPro" id="IPR001930">
    <property type="entry name" value="Peptidase_M1"/>
</dbReference>
<proteinExistence type="inferred from homology"/>
<comment type="similarity">
    <text evidence="1 11">Belongs to the peptidase M1 family.</text>
</comment>
<organism evidence="15 16">
    <name type="scientific">Zopfia rhizophila CBS 207.26</name>
    <dbReference type="NCBI Taxonomy" id="1314779"/>
    <lineage>
        <taxon>Eukaryota</taxon>
        <taxon>Fungi</taxon>
        <taxon>Dikarya</taxon>
        <taxon>Ascomycota</taxon>
        <taxon>Pezizomycotina</taxon>
        <taxon>Dothideomycetes</taxon>
        <taxon>Dothideomycetes incertae sedis</taxon>
        <taxon>Zopfiaceae</taxon>
        <taxon>Zopfia</taxon>
    </lineage>
</organism>
<dbReference type="SUPFAM" id="SSF55486">
    <property type="entry name" value="Metalloproteases ('zincins'), catalytic domain"/>
    <property type="match status" value="1"/>
</dbReference>
<keyword evidence="3 11" id="KW-0645">Protease</keyword>
<reference evidence="15" key="1">
    <citation type="journal article" date="2020" name="Stud. Mycol.">
        <title>101 Dothideomycetes genomes: a test case for predicting lifestyles and emergence of pathogens.</title>
        <authorList>
            <person name="Haridas S."/>
            <person name="Albert R."/>
            <person name="Binder M."/>
            <person name="Bloem J."/>
            <person name="Labutti K."/>
            <person name="Salamov A."/>
            <person name="Andreopoulos B."/>
            <person name="Baker S."/>
            <person name="Barry K."/>
            <person name="Bills G."/>
            <person name="Bluhm B."/>
            <person name="Cannon C."/>
            <person name="Castanera R."/>
            <person name="Culley D."/>
            <person name="Daum C."/>
            <person name="Ezra D."/>
            <person name="Gonzalez J."/>
            <person name="Henrissat B."/>
            <person name="Kuo A."/>
            <person name="Liang C."/>
            <person name="Lipzen A."/>
            <person name="Lutzoni F."/>
            <person name="Magnuson J."/>
            <person name="Mondo S."/>
            <person name="Nolan M."/>
            <person name="Ohm R."/>
            <person name="Pangilinan J."/>
            <person name="Park H.-J."/>
            <person name="Ramirez L."/>
            <person name="Alfaro M."/>
            <person name="Sun H."/>
            <person name="Tritt A."/>
            <person name="Yoshinaga Y."/>
            <person name="Zwiers L.-H."/>
            <person name="Turgeon B."/>
            <person name="Goodwin S."/>
            <person name="Spatafora J."/>
            <person name="Crous P."/>
            <person name="Grigoriev I."/>
        </authorList>
    </citation>
    <scope>NUCLEOTIDE SEQUENCE</scope>
    <source>
        <strain evidence="15">CBS 207.26</strain>
    </source>
</reference>